<evidence type="ECO:0000256" key="6">
    <source>
        <dbReference type="ARBA" id="ARBA00051231"/>
    </source>
</evidence>
<dbReference type="InterPro" id="IPR041621">
    <property type="entry name" value="PDH_E1_M"/>
</dbReference>
<dbReference type="InterPro" id="IPR009014">
    <property type="entry name" value="Transketo_C/PFOR_II"/>
</dbReference>
<dbReference type="InterPro" id="IPR005475">
    <property type="entry name" value="Transketolase-like_Pyr-bd"/>
</dbReference>
<dbReference type="SMART" id="SM00861">
    <property type="entry name" value="Transket_pyr"/>
    <property type="match status" value="1"/>
</dbReference>
<keyword evidence="7" id="KW-0560">Oxidoreductase</keyword>
<keyword evidence="7" id="KW-0786">Thiamine pyrophosphate</keyword>
<keyword evidence="10" id="KW-1185">Reference proteome</keyword>
<dbReference type="Gene3D" id="3.40.50.920">
    <property type="match status" value="1"/>
</dbReference>
<evidence type="ECO:0000256" key="2">
    <source>
        <dbReference type="ARBA" id="ARBA00001964"/>
    </source>
</evidence>
<evidence type="ECO:0000256" key="5">
    <source>
        <dbReference type="ARBA" id="ARBA00017172"/>
    </source>
</evidence>
<feature type="domain" description="Transketolase-like pyrimidine-binding" evidence="8">
    <location>
        <begin position="409"/>
        <end position="628"/>
    </location>
</feature>
<evidence type="ECO:0000313" key="9">
    <source>
        <dbReference type="EMBL" id="MFC3075772.1"/>
    </source>
</evidence>
<protein>
    <recommendedName>
        <fullName evidence="5 7">Pyruvate dehydrogenase E1 component</fullName>
        <ecNumber evidence="7">1.2.4.1</ecNumber>
    </recommendedName>
</protein>
<comment type="similarity">
    <text evidence="4">Belongs to the transketolase family.</text>
</comment>
<name>A0ABV7DNE6_9HYPH</name>
<organism evidence="9 10">
    <name type="scientific">Shinella pollutisoli</name>
    <dbReference type="NCBI Taxonomy" id="2250594"/>
    <lineage>
        <taxon>Bacteria</taxon>
        <taxon>Pseudomonadati</taxon>
        <taxon>Pseudomonadota</taxon>
        <taxon>Alphaproteobacteria</taxon>
        <taxon>Hyphomicrobiales</taxon>
        <taxon>Rhizobiaceae</taxon>
        <taxon>Shinella</taxon>
    </lineage>
</organism>
<dbReference type="SUPFAM" id="SSF52922">
    <property type="entry name" value="TK C-terminal domain-like"/>
    <property type="match status" value="1"/>
</dbReference>
<dbReference type="SUPFAM" id="SSF52518">
    <property type="entry name" value="Thiamin diphosphate-binding fold (THDP-binding)"/>
    <property type="match status" value="2"/>
</dbReference>
<comment type="caution">
    <text evidence="9">The sequence shown here is derived from an EMBL/GenBank/DDBJ whole genome shotgun (WGS) entry which is preliminary data.</text>
</comment>
<dbReference type="InterPro" id="IPR029061">
    <property type="entry name" value="THDP-binding"/>
</dbReference>
<dbReference type="InterPro" id="IPR004660">
    <property type="entry name" value="PDH_E1"/>
</dbReference>
<evidence type="ECO:0000256" key="3">
    <source>
        <dbReference type="ARBA" id="ARBA00003157"/>
    </source>
</evidence>
<dbReference type="InterPro" id="IPR005474">
    <property type="entry name" value="Transketolase_N"/>
</dbReference>
<evidence type="ECO:0000256" key="4">
    <source>
        <dbReference type="ARBA" id="ARBA00007131"/>
    </source>
</evidence>
<sequence>MTRPALTPATLACLKDLERQVLWHACWMIHNANHLRGKGEVKVGGHQASSASLAAIMTALYFRVLRPEDRVAVKPHASPVFHAIQYLTGNQTREKLENFRGFGGAQSYPSRTKDVDDVDFSTGSVGLGVAITAFAAIVQDYIAAKPWSAPRPEGRMIALVGDAELDEGNVYECLQEGWKHDLRNTWWVIDYNRQSLDGVVREGLWQRIEGIFTAFGWDVKVLKYGALQEAAFREPGGAALGRWIDGCPNQLYSALTFQGGAAWRKRLTDEIGAEPGVADLLAARSDEELSDLMSNLGGHCLETLIRTFESIDHDRPTVFLAYTIKGWGTPLAGHKDNHAGLMTGAQLEAFQARMGVAPGAEWETFGAVAAPGPVRAYLETVPFFAGGRRRFASPALPSPGPVFLDDRELSTQAGFGKILDALARRDDALSARIVTMAPDVTVSTNLGPWVNRRGLFARERLADTFRDERVPSAQRWEFGPAGQHIELGIAEMNLFLLLGAAGLSHSLFGERLLPIGTVYDPFVARGLDALNYACYQDARFMIVGTPSGVTLAPEGGAHQSIGSPLIGISQDGLASFEPAYLDELSVIMDWSFDYMQRDGAGTHDTRTWLRDATGGSVYLRLTTRPLEQTALRREDPAFRQGVIDGAYWLRAPSARTRIVLAYQGCVAPEVLMAAGRLADGHGDIAVLAVTSADRLNAGWTAAQRARRHGHAGARSHVETLLYTVPRSAGLVTVIDGHPATLAWLGSVEGHRTASLGVEHFGQTGTIADLYAHFGIDTDAICEAAVALDTPLRAARPAI</sequence>
<dbReference type="PANTHER" id="PTHR43825">
    <property type="entry name" value="PYRUVATE DEHYDROGENASE E1 COMPONENT"/>
    <property type="match status" value="1"/>
</dbReference>
<dbReference type="EMBL" id="JBHRSP010000041">
    <property type="protein sequence ID" value="MFC3075772.1"/>
    <property type="molecule type" value="Genomic_DNA"/>
</dbReference>
<comment type="catalytic activity">
    <reaction evidence="6 7">
        <text>N(6)-[(R)-lipoyl]-L-lysyl-[protein] + pyruvate + H(+) = N(6)-[(R)-S(8)-acetyldihydrolipoyl]-L-lysyl-[protein] + CO2</text>
        <dbReference type="Rhea" id="RHEA:19189"/>
        <dbReference type="Rhea" id="RHEA-COMP:10474"/>
        <dbReference type="Rhea" id="RHEA-COMP:10478"/>
        <dbReference type="ChEBI" id="CHEBI:15361"/>
        <dbReference type="ChEBI" id="CHEBI:15378"/>
        <dbReference type="ChEBI" id="CHEBI:16526"/>
        <dbReference type="ChEBI" id="CHEBI:83099"/>
        <dbReference type="ChEBI" id="CHEBI:83111"/>
        <dbReference type="EC" id="1.2.4.1"/>
    </reaction>
</comment>
<dbReference type="Pfam" id="PF17831">
    <property type="entry name" value="PDH_E1_M"/>
    <property type="match status" value="1"/>
</dbReference>
<accession>A0ABV7DNE6</accession>
<dbReference type="PANTHER" id="PTHR43825:SF4">
    <property type="entry name" value="PYRUVATE DEHYDROGENASE E1 COMPONENT"/>
    <property type="match status" value="1"/>
</dbReference>
<evidence type="ECO:0000313" key="10">
    <source>
        <dbReference type="Proteomes" id="UP001595377"/>
    </source>
</evidence>
<dbReference type="Proteomes" id="UP001595377">
    <property type="component" value="Unassembled WGS sequence"/>
</dbReference>
<dbReference type="Pfam" id="PF00456">
    <property type="entry name" value="Transketolase_N"/>
    <property type="match status" value="1"/>
</dbReference>
<dbReference type="Gene3D" id="3.40.50.970">
    <property type="match status" value="2"/>
</dbReference>
<keyword evidence="7" id="KW-0670">Pyruvate</keyword>
<evidence type="ECO:0000256" key="1">
    <source>
        <dbReference type="ARBA" id="ARBA00001946"/>
    </source>
</evidence>
<evidence type="ECO:0000256" key="7">
    <source>
        <dbReference type="PIRNR" id="PIRNR000156"/>
    </source>
</evidence>
<dbReference type="InterPro" id="IPR051157">
    <property type="entry name" value="PDH/Transketolase"/>
</dbReference>
<comment type="function">
    <text evidence="3 7">Component of the pyruvate dehydrogenase (PDH) complex, that catalyzes the overall conversion of pyruvate to acetyl-CoA and CO(2).</text>
</comment>
<reference evidence="10" key="1">
    <citation type="journal article" date="2019" name="Int. J. Syst. Evol. Microbiol.">
        <title>The Global Catalogue of Microorganisms (GCM) 10K type strain sequencing project: providing services to taxonomists for standard genome sequencing and annotation.</title>
        <authorList>
            <consortium name="The Broad Institute Genomics Platform"/>
            <consortium name="The Broad Institute Genome Sequencing Center for Infectious Disease"/>
            <person name="Wu L."/>
            <person name="Ma J."/>
        </authorList>
    </citation>
    <scope>NUCLEOTIDE SEQUENCE [LARGE SCALE GENOMIC DNA]</scope>
    <source>
        <strain evidence="10">KCTC 52677</strain>
    </source>
</reference>
<gene>
    <name evidence="9" type="ORF">ACFOHH_21860</name>
</gene>
<dbReference type="EC" id="1.2.4.1" evidence="7"/>
<proteinExistence type="inferred from homology"/>
<comment type="cofactor">
    <cofactor evidence="1">
        <name>Mg(2+)</name>
        <dbReference type="ChEBI" id="CHEBI:18420"/>
    </cofactor>
</comment>
<evidence type="ECO:0000259" key="8">
    <source>
        <dbReference type="SMART" id="SM00861"/>
    </source>
</evidence>
<dbReference type="PIRSF" id="PIRSF000156">
    <property type="entry name" value="Pyruvate_dh_E1"/>
    <property type="match status" value="1"/>
</dbReference>
<dbReference type="RefSeq" id="WP_257317324.1">
    <property type="nucleotide sequence ID" value="NZ_JANFDG010000027.1"/>
</dbReference>
<comment type="cofactor">
    <cofactor evidence="2 7">
        <name>thiamine diphosphate</name>
        <dbReference type="ChEBI" id="CHEBI:58937"/>
    </cofactor>
</comment>